<organism evidence="1 2">
    <name type="scientific">Pseudoalteromonas haloplanktis</name>
    <name type="common">Alteromonas haloplanktis</name>
    <dbReference type="NCBI Taxonomy" id="228"/>
    <lineage>
        <taxon>Bacteria</taxon>
        <taxon>Pseudomonadati</taxon>
        <taxon>Pseudomonadota</taxon>
        <taxon>Gammaproteobacteria</taxon>
        <taxon>Alteromonadales</taxon>
        <taxon>Pseudoalteromonadaceae</taxon>
        <taxon>Pseudoalteromonas</taxon>
    </lineage>
</organism>
<sequence length="254" mass="28099">MEKSNQLKEIAAHLLAQRGARTPISDLPNSLKLASQEESLLVQQQMIALNHQQVFGWKCLLPLEGGEIILAPILRQPQGLQRPCQLKVENNTALVEPEIAFVLGQDLPENVEYNRIEIDNAVSATYMALELIQERFSCHYQASHFEKLADGLSNQGLLIGPEIAKEKAYQASEIAIAVTQGTQQITKPGKHPCRYPQEPLYWAVNYLSALGVRLKAGQVFITGSYCGVLNVATDIDTHIEYAGLGDYTIKFASL</sequence>
<proteinExistence type="predicted"/>
<reference evidence="1 2" key="1">
    <citation type="submission" date="2023-08" db="EMBL/GenBank/DDBJ databases">
        <title>Pseudoalteromonas haloplanktis LL1 genome.</title>
        <authorList>
            <person name="Wu S."/>
        </authorList>
    </citation>
    <scope>NUCLEOTIDE SEQUENCE [LARGE SCALE GENOMIC DNA]</scope>
    <source>
        <strain evidence="1 2">LL1</strain>
    </source>
</reference>
<dbReference type="InterPro" id="IPR050772">
    <property type="entry name" value="Hydratase-Decarb/MhpD_sf"/>
</dbReference>
<dbReference type="SUPFAM" id="SSF56529">
    <property type="entry name" value="FAH"/>
    <property type="match status" value="1"/>
</dbReference>
<dbReference type="Gene3D" id="3.90.850.10">
    <property type="entry name" value="Fumarylacetoacetase-like, C-terminal domain"/>
    <property type="match status" value="1"/>
</dbReference>
<comment type="caution">
    <text evidence="1">The sequence shown here is derived from an EMBL/GenBank/DDBJ whole genome shotgun (WGS) entry which is preliminary data.</text>
</comment>
<dbReference type="RefSeq" id="WP_309038267.1">
    <property type="nucleotide sequence ID" value="NZ_JAVIFY010000001.1"/>
</dbReference>
<name>A0ABU1B9P2_PSEHA</name>
<keyword evidence="2" id="KW-1185">Reference proteome</keyword>
<dbReference type="EMBL" id="JAVIFY010000001">
    <property type="protein sequence ID" value="MDQ9090357.1"/>
    <property type="molecule type" value="Genomic_DNA"/>
</dbReference>
<evidence type="ECO:0000313" key="2">
    <source>
        <dbReference type="Proteomes" id="UP001226574"/>
    </source>
</evidence>
<dbReference type="InterPro" id="IPR036663">
    <property type="entry name" value="Fumarylacetoacetase_C_sf"/>
</dbReference>
<evidence type="ECO:0000313" key="1">
    <source>
        <dbReference type="EMBL" id="MDQ9090357.1"/>
    </source>
</evidence>
<protein>
    <submittedName>
        <fullName evidence="1">2-keto-4-pentenoate hydratase</fullName>
    </submittedName>
</protein>
<accession>A0ABU1B9P2</accession>
<gene>
    <name evidence="1" type="ORF">RC083_01980</name>
</gene>
<dbReference type="PANTHER" id="PTHR30143">
    <property type="entry name" value="ACID HYDRATASE"/>
    <property type="match status" value="1"/>
</dbReference>
<dbReference type="Proteomes" id="UP001226574">
    <property type="component" value="Unassembled WGS sequence"/>
</dbReference>
<dbReference type="PANTHER" id="PTHR30143:SF0">
    <property type="entry name" value="2-KETO-4-PENTENOATE HYDRATASE"/>
    <property type="match status" value="1"/>
</dbReference>